<dbReference type="EMBL" id="AMQN01002420">
    <property type="status" value="NOT_ANNOTATED_CDS"/>
    <property type="molecule type" value="Genomic_DNA"/>
</dbReference>
<reference evidence="10 12" key="2">
    <citation type="journal article" date="2013" name="Nature">
        <title>Insights into bilaterian evolution from three spiralian genomes.</title>
        <authorList>
            <person name="Simakov O."/>
            <person name="Marletaz F."/>
            <person name="Cho S.J."/>
            <person name="Edsinger-Gonzales E."/>
            <person name="Havlak P."/>
            <person name="Hellsten U."/>
            <person name="Kuo D.H."/>
            <person name="Larsson T."/>
            <person name="Lv J."/>
            <person name="Arendt D."/>
            <person name="Savage R."/>
            <person name="Osoegawa K."/>
            <person name="de Jong P."/>
            <person name="Grimwood J."/>
            <person name="Chapman J.A."/>
            <person name="Shapiro H."/>
            <person name="Aerts A."/>
            <person name="Otillar R.P."/>
            <person name="Terry A.Y."/>
            <person name="Boore J.L."/>
            <person name="Grigoriev I.V."/>
            <person name="Lindberg D.R."/>
            <person name="Seaver E.C."/>
            <person name="Weisblat D.A."/>
            <person name="Putnam N.H."/>
            <person name="Rokhsar D.S."/>
        </authorList>
    </citation>
    <scope>NUCLEOTIDE SEQUENCE</scope>
    <source>
        <strain evidence="10 12">I ESC-2004</strain>
    </source>
</reference>
<keyword evidence="7 9" id="KW-0131">Cell cycle</keyword>
<dbReference type="Pfam" id="PF09817">
    <property type="entry name" value="Zwilch"/>
    <property type="match status" value="1"/>
</dbReference>
<evidence type="ECO:0000256" key="1">
    <source>
        <dbReference type="ARBA" id="ARBA00004629"/>
    </source>
</evidence>
<evidence type="ECO:0000256" key="7">
    <source>
        <dbReference type="ARBA" id="ARBA00023306"/>
    </source>
</evidence>
<keyword evidence="5 9" id="KW-0498">Mitosis</keyword>
<dbReference type="AlphaFoldDB" id="R7TNJ8"/>
<dbReference type="HOGENOM" id="CLU_527056_0_0_1"/>
<dbReference type="PANTHER" id="PTHR15995:SF1">
    <property type="entry name" value="PROTEIN ZWILCH HOMOLOG"/>
    <property type="match status" value="1"/>
</dbReference>
<gene>
    <name evidence="10" type="ORF">CAPTEDRAFT_226274</name>
</gene>
<dbReference type="Gene3D" id="1.20.58.730">
    <property type="match status" value="1"/>
</dbReference>
<keyword evidence="12" id="KW-1185">Reference proteome</keyword>
<evidence type="ECO:0000256" key="2">
    <source>
        <dbReference type="ARBA" id="ARBA00009062"/>
    </source>
</evidence>
<dbReference type="OrthoDB" id="6285578at2759"/>
<evidence type="ECO:0000256" key="5">
    <source>
        <dbReference type="ARBA" id="ARBA00022776"/>
    </source>
</evidence>
<dbReference type="GO" id="GO:0051301">
    <property type="term" value="P:cell division"/>
    <property type="evidence" value="ECO:0007669"/>
    <property type="project" value="UniProtKB-UniRule"/>
</dbReference>
<evidence type="ECO:0000256" key="6">
    <source>
        <dbReference type="ARBA" id="ARBA00022838"/>
    </source>
</evidence>
<keyword evidence="6 9" id="KW-0995">Kinetochore</keyword>
<dbReference type="InterPro" id="IPR018630">
    <property type="entry name" value="Zwilch"/>
</dbReference>
<dbReference type="OMA" id="PARTTWF"/>
<sequence length="538" mass="59419">MDSKVLNGVFGSLKRSISESSRDAALDKALQTCIVELVTDCHPLANVIHCSQQNLPVILIKSNEEVSPDLHSPLHQQDMSVDGSPLKLRTFGSNSSDATDGDFPQESSSLHGVPVRLARRFLGKYNMLCGGKLKLPPLWVLCDAHQDEVALSSQMVSHDGRVMTLLNGITVKGPVDRSKFNQLQNVCPSMNGKVECCALYDVLGNVSAGNATLQKLEISVHWDKVSALGQVPASYARTNLNVRPSVGDARSAALSLYQELKSLKVFVSGLVEGKVSWPGSKRSENSVCSLKSLCQDIEKDSKPTVNEKKIPSNSSPLALLLIEQRKDLDFTEHVWNILKGSTSYKELKSGFHFVLSRLQTNTLIPMVHSTAKSSLSQMVRDSYHQQMVVPDLEGSAPLRLLIEIGLEKLARDYGSILIGKEFCCASHFKKFTSYEGDHQSSFRKRLTQLEKLHQCLEVANSLDASHVFSFLIKTSEVAHYFESHPMLKWRMDCTCDDSTVSSCLLTPHNPLPHLSANPYPGADEIDSYFMTTINPCML</sequence>
<comment type="function">
    <text evidence="9">Essential component of the mitotic checkpoint, which prevents cells from prematurely exiting mitosis. Required for the assembly of the dynein-dynactin and MAD1-MAD2 complexes onto kinetochores. Its function related to the spindle assembly machinery is proposed to depend on its association in the mitotic RZZ complex.</text>
</comment>
<comment type="subunit">
    <text evidence="9">Component of the RZZ complex.</text>
</comment>
<proteinExistence type="inferred from homology"/>
<dbReference type="PANTHER" id="PTHR15995">
    <property type="entry name" value="PROTEIN ZWILCH HOMOLOG"/>
    <property type="match status" value="1"/>
</dbReference>
<dbReference type="Proteomes" id="UP000014760">
    <property type="component" value="Unassembled WGS sequence"/>
</dbReference>
<accession>R7TNJ8</accession>
<dbReference type="EMBL" id="KB309137">
    <property type="protein sequence ID" value="ELT95433.1"/>
    <property type="molecule type" value="Genomic_DNA"/>
</dbReference>
<evidence type="ECO:0000313" key="12">
    <source>
        <dbReference type="Proteomes" id="UP000014760"/>
    </source>
</evidence>
<name>R7TNJ8_CAPTE</name>
<keyword evidence="8 9" id="KW-0137">Centromere</keyword>
<evidence type="ECO:0000313" key="11">
    <source>
        <dbReference type="EnsemblMetazoa" id="CapteP226274"/>
    </source>
</evidence>
<evidence type="ECO:0000256" key="8">
    <source>
        <dbReference type="ARBA" id="ARBA00023328"/>
    </source>
</evidence>
<protein>
    <recommendedName>
        <fullName evidence="9">Protein zwilch</fullName>
    </recommendedName>
</protein>
<reference evidence="12" key="1">
    <citation type="submission" date="2012-12" db="EMBL/GenBank/DDBJ databases">
        <authorList>
            <person name="Hellsten U."/>
            <person name="Grimwood J."/>
            <person name="Chapman J.A."/>
            <person name="Shapiro H."/>
            <person name="Aerts A."/>
            <person name="Otillar R.P."/>
            <person name="Terry A.Y."/>
            <person name="Boore J.L."/>
            <person name="Simakov O."/>
            <person name="Marletaz F."/>
            <person name="Cho S.-J."/>
            <person name="Edsinger-Gonzales E."/>
            <person name="Havlak P."/>
            <person name="Kuo D.-H."/>
            <person name="Larsson T."/>
            <person name="Lv J."/>
            <person name="Arendt D."/>
            <person name="Savage R."/>
            <person name="Osoegawa K."/>
            <person name="de Jong P."/>
            <person name="Lindberg D.R."/>
            <person name="Seaver E.C."/>
            <person name="Weisblat D.A."/>
            <person name="Putnam N.H."/>
            <person name="Grigoriev I.V."/>
            <person name="Rokhsar D.S."/>
        </authorList>
    </citation>
    <scope>NUCLEOTIDE SEQUENCE</scope>
    <source>
        <strain evidence="12">I ESC-2004</strain>
    </source>
</reference>
<dbReference type="STRING" id="283909.R7TNJ8"/>
<organism evidence="10">
    <name type="scientific">Capitella teleta</name>
    <name type="common">Polychaete worm</name>
    <dbReference type="NCBI Taxonomy" id="283909"/>
    <lineage>
        <taxon>Eukaryota</taxon>
        <taxon>Metazoa</taxon>
        <taxon>Spiralia</taxon>
        <taxon>Lophotrochozoa</taxon>
        <taxon>Annelida</taxon>
        <taxon>Polychaeta</taxon>
        <taxon>Sedentaria</taxon>
        <taxon>Scolecida</taxon>
        <taxon>Capitellidae</taxon>
        <taxon>Capitella</taxon>
    </lineage>
</organism>
<dbReference type="GO" id="GO:0007094">
    <property type="term" value="P:mitotic spindle assembly checkpoint signaling"/>
    <property type="evidence" value="ECO:0007669"/>
    <property type="project" value="UniProtKB-UniRule"/>
</dbReference>
<dbReference type="GO" id="GO:0034501">
    <property type="term" value="P:protein localization to kinetochore"/>
    <property type="evidence" value="ECO:0007669"/>
    <property type="project" value="UniProtKB-UniRule"/>
</dbReference>
<comment type="subcellular location">
    <subcellularLocation>
        <location evidence="1 9">Chromosome</location>
        <location evidence="1 9">Centromere</location>
        <location evidence="1 9">Kinetochore</location>
    </subcellularLocation>
</comment>
<keyword evidence="3 9" id="KW-0158">Chromosome</keyword>
<reference evidence="11" key="3">
    <citation type="submission" date="2015-06" db="UniProtKB">
        <authorList>
            <consortium name="EnsemblMetazoa"/>
        </authorList>
    </citation>
    <scope>IDENTIFICATION</scope>
</reference>
<dbReference type="EnsemblMetazoa" id="CapteT226274">
    <property type="protein sequence ID" value="CapteP226274"/>
    <property type="gene ID" value="CapteG226274"/>
</dbReference>
<comment type="similarity">
    <text evidence="2 9">Belongs to the ZWILCH family.</text>
</comment>
<evidence type="ECO:0000313" key="10">
    <source>
        <dbReference type="EMBL" id="ELT95433.1"/>
    </source>
</evidence>
<evidence type="ECO:0000256" key="9">
    <source>
        <dbReference type="RuleBase" id="RU369076"/>
    </source>
</evidence>
<dbReference type="GO" id="GO:1990423">
    <property type="term" value="C:RZZ complex"/>
    <property type="evidence" value="ECO:0007669"/>
    <property type="project" value="UniProtKB-UniRule"/>
</dbReference>
<dbReference type="Gene3D" id="1.10.287.1880">
    <property type="match status" value="1"/>
</dbReference>
<evidence type="ECO:0000256" key="4">
    <source>
        <dbReference type="ARBA" id="ARBA00022618"/>
    </source>
</evidence>
<keyword evidence="4 9" id="KW-0132">Cell division</keyword>
<evidence type="ECO:0000256" key="3">
    <source>
        <dbReference type="ARBA" id="ARBA00022454"/>
    </source>
</evidence>